<evidence type="ECO:0000313" key="2">
    <source>
        <dbReference type="EMBL" id="MFC7125470.1"/>
    </source>
</evidence>
<accession>A0ABD5X8H9</accession>
<feature type="transmembrane region" description="Helical" evidence="1">
    <location>
        <begin position="225"/>
        <end position="245"/>
    </location>
</feature>
<feature type="transmembrane region" description="Helical" evidence="1">
    <location>
        <begin position="74"/>
        <end position="93"/>
    </location>
</feature>
<feature type="transmembrane region" description="Helical" evidence="1">
    <location>
        <begin position="257"/>
        <end position="277"/>
    </location>
</feature>
<keyword evidence="1" id="KW-0472">Membrane</keyword>
<reference evidence="2 3" key="1">
    <citation type="journal article" date="2014" name="Int. J. Syst. Evol. Microbiol.">
        <title>Complete genome sequence of Corynebacterium casei LMG S-19264T (=DSM 44701T), isolated from a smear-ripened cheese.</title>
        <authorList>
            <consortium name="US DOE Joint Genome Institute (JGI-PGF)"/>
            <person name="Walter F."/>
            <person name="Albersmeier A."/>
            <person name="Kalinowski J."/>
            <person name="Ruckert C."/>
        </authorList>
    </citation>
    <scope>NUCLEOTIDE SEQUENCE [LARGE SCALE GENOMIC DNA]</scope>
    <source>
        <strain evidence="2 3">CGMCC 4.7215</strain>
    </source>
</reference>
<evidence type="ECO:0000313" key="3">
    <source>
        <dbReference type="Proteomes" id="UP001596414"/>
    </source>
</evidence>
<evidence type="ECO:0000256" key="1">
    <source>
        <dbReference type="SAM" id="Phobius"/>
    </source>
</evidence>
<feature type="transmembrane region" description="Helical" evidence="1">
    <location>
        <begin position="163"/>
        <end position="181"/>
    </location>
</feature>
<name>A0ABD5X8H9_9EURY</name>
<feature type="transmembrane region" description="Helical" evidence="1">
    <location>
        <begin position="129"/>
        <end position="151"/>
    </location>
</feature>
<organism evidence="2 3">
    <name type="scientific">Halovenus rubra</name>
    <dbReference type="NCBI Taxonomy" id="869890"/>
    <lineage>
        <taxon>Archaea</taxon>
        <taxon>Methanobacteriati</taxon>
        <taxon>Methanobacteriota</taxon>
        <taxon>Stenosarchaea group</taxon>
        <taxon>Halobacteria</taxon>
        <taxon>Halobacteriales</taxon>
        <taxon>Haloarculaceae</taxon>
        <taxon>Halovenus</taxon>
    </lineage>
</organism>
<dbReference type="RefSeq" id="WP_267636466.1">
    <property type="nucleotide sequence ID" value="NZ_JAODIY010000004.1"/>
</dbReference>
<keyword evidence="1" id="KW-0812">Transmembrane</keyword>
<evidence type="ECO:0008006" key="4">
    <source>
        <dbReference type="Google" id="ProtNLM"/>
    </source>
</evidence>
<feature type="transmembrane region" description="Helical" evidence="1">
    <location>
        <begin position="187"/>
        <end position="205"/>
    </location>
</feature>
<feature type="transmembrane region" description="Helical" evidence="1">
    <location>
        <begin position="22"/>
        <end position="41"/>
    </location>
</feature>
<gene>
    <name evidence="2" type="ORF">ACFQJ7_05370</name>
</gene>
<protein>
    <recommendedName>
        <fullName evidence="4">Rhomboid family protein</fullName>
    </recommendedName>
</protein>
<sequence>MENHVPGGSEDFSWKIKADVQFVDLLLLGSVPVVLCLVFFLPEGQRSQLVFEVDNPSILTAFTASYVHLTESHLTGNVAVYLVVAPMYYLVCVLSDRRPLFWYTTVVVLSVFPFALATMQLSFLTKRTVLGFSGINAAFAGLLCFAVVRYTGDVLSKRLSHHYSPVLLFVVFGIVTLVSLPDRAWRTELAILSFTLAGLYLGFLLRQSGIPTIGDVREALDSPGYVELAGSSLGIVLVYPFVAFQPKMAVEGGALDIYIHLLGFALGFIVVYIFVTVTEE</sequence>
<dbReference type="Proteomes" id="UP001596414">
    <property type="component" value="Unassembled WGS sequence"/>
</dbReference>
<keyword evidence="1" id="KW-1133">Transmembrane helix</keyword>
<comment type="caution">
    <text evidence="2">The sequence shown here is derived from an EMBL/GenBank/DDBJ whole genome shotgun (WGS) entry which is preliminary data.</text>
</comment>
<dbReference type="EMBL" id="JBHSZQ010000004">
    <property type="protein sequence ID" value="MFC7125470.1"/>
    <property type="molecule type" value="Genomic_DNA"/>
</dbReference>
<feature type="transmembrane region" description="Helical" evidence="1">
    <location>
        <begin position="100"/>
        <end position="123"/>
    </location>
</feature>
<proteinExistence type="predicted"/>
<dbReference type="AlphaFoldDB" id="A0ABD5X8H9"/>